<gene>
    <name evidence="2" type="ORF">OM33_11305</name>
</gene>
<reference evidence="2 3" key="1">
    <citation type="submission" date="2014-11" db="EMBL/GenBank/DDBJ databases">
        <title>Complete Genome Sequence of Pseudoalteromonas sp. Strain OCN003 Isolated from Kaneohe Bay, Oahu, Hawaii.</title>
        <authorList>
            <person name="Beurmann S."/>
            <person name="Videau P."/>
            <person name="Ushijima B."/>
            <person name="Smith A.M."/>
            <person name="Aeby G.S."/>
            <person name="Callahan S.M."/>
            <person name="Belcaid M."/>
        </authorList>
    </citation>
    <scope>NUCLEOTIDE SEQUENCE [LARGE SCALE GENOMIC DNA]</scope>
    <source>
        <strain evidence="2 3">OCN003</strain>
    </source>
</reference>
<dbReference type="EMBL" id="CP009888">
    <property type="protein sequence ID" value="AIY65675.1"/>
    <property type="molecule type" value="Genomic_DNA"/>
</dbReference>
<sequence>MKSSNLALHNIKLIEFSNILVLIGAMSFLLNISLSSFYLSALIFGVLIGIFLGLCLPWLWKKEFSVANSIVTIIAVVTASIYLNNTVDLYACFQMLSSLIFTSGLIWYVQKSKLIKYLMA</sequence>
<feature type="transmembrane region" description="Helical" evidence="1">
    <location>
        <begin position="38"/>
        <end position="59"/>
    </location>
</feature>
<keyword evidence="1" id="KW-1133">Transmembrane helix</keyword>
<feature type="transmembrane region" description="Helical" evidence="1">
    <location>
        <begin position="66"/>
        <end position="83"/>
    </location>
</feature>
<organism evidence="2 3">
    <name type="scientific">Pseudoalteromonas piratica</name>
    <dbReference type="NCBI Taxonomy" id="1348114"/>
    <lineage>
        <taxon>Bacteria</taxon>
        <taxon>Pseudomonadati</taxon>
        <taxon>Pseudomonadota</taxon>
        <taxon>Gammaproteobacteria</taxon>
        <taxon>Alteromonadales</taxon>
        <taxon>Pseudoalteromonadaceae</taxon>
        <taxon>Pseudoalteromonas</taxon>
    </lineage>
</organism>
<dbReference type="Proteomes" id="UP000030341">
    <property type="component" value="Chromosome 1"/>
</dbReference>
<protein>
    <submittedName>
        <fullName evidence="2">Uncharacterized protein</fullName>
    </submittedName>
</protein>
<dbReference type="RefSeq" id="WP_038641776.1">
    <property type="nucleotide sequence ID" value="NZ_CP009888.1"/>
</dbReference>
<feature type="transmembrane region" description="Helical" evidence="1">
    <location>
        <begin position="89"/>
        <end position="109"/>
    </location>
</feature>
<feature type="transmembrane region" description="Helical" evidence="1">
    <location>
        <begin position="12"/>
        <end position="32"/>
    </location>
</feature>
<dbReference type="eggNOG" id="ENOG502ZU9J">
    <property type="taxonomic scope" value="Bacteria"/>
</dbReference>
<keyword evidence="3" id="KW-1185">Reference proteome</keyword>
<keyword evidence="1" id="KW-0472">Membrane</keyword>
<dbReference type="HOGENOM" id="CLU_2047722_0_0_6"/>
<name>A0A0A7EG83_9GAMM</name>
<keyword evidence="1" id="KW-0812">Transmembrane</keyword>
<dbReference type="AlphaFoldDB" id="A0A0A7EG83"/>
<proteinExistence type="predicted"/>
<evidence type="ECO:0000256" key="1">
    <source>
        <dbReference type="SAM" id="Phobius"/>
    </source>
</evidence>
<evidence type="ECO:0000313" key="2">
    <source>
        <dbReference type="EMBL" id="AIY65675.1"/>
    </source>
</evidence>
<dbReference type="STRING" id="1348114.OM33_11305"/>
<dbReference type="KEGG" id="pseo:OM33_11305"/>
<evidence type="ECO:0000313" key="3">
    <source>
        <dbReference type="Proteomes" id="UP000030341"/>
    </source>
</evidence>
<accession>A0A0A7EG83</accession>